<keyword evidence="10" id="KW-0969">Cilium</keyword>
<keyword evidence="4 19" id="KW-0812">Transmembrane</keyword>
<evidence type="ECO:0000256" key="4">
    <source>
        <dbReference type="ARBA" id="ARBA00022692"/>
    </source>
</evidence>
<comment type="similarity">
    <text evidence="1">Belongs to the CATSPERD family.</text>
</comment>
<dbReference type="RefSeq" id="XP_020646615.2">
    <property type="nucleotide sequence ID" value="XM_020790956.2"/>
</dbReference>
<feature type="signal peptide" evidence="20">
    <location>
        <begin position="1"/>
        <end position="25"/>
    </location>
</feature>
<evidence type="ECO:0000256" key="8">
    <source>
        <dbReference type="ARBA" id="ARBA00022871"/>
    </source>
</evidence>
<sequence>MIQNTALWKSCSLTILLVKCVLSLARFNGEWPCSEERLVYSSYAYHSKIKGYGINLSYKHNNPVLLYHPCTADYFEEKNPPAIYLGKKVFLSLDGFESSLLPLTISNYYVTSPAIVSAVVFVENSRILLVINEKVFLFLYSTLEGFKKSKGIDRPVTEITNIDCCFSAEDPVCRRVGNTIIAYKPEDPTDYSNIFFSKDGGYSFSRISNTPSSSTAIRAYNFISLSQIAVFTNATVGYRESSYFIYGGALYMNNRKGSLFCLEPCENETIISLIPPGLRGFIILWTNNSLLFSFNNGLTVEPITVHPTEKYGNKSFLLHGKGFCNVAVRTNEIAAITNDLKLFYGSLDMVSTKMVHIGDADTNATDEFCDALTFVSTGMILLFHPVRSNESEYYNFEKCTINIQDTLMTLQPPLQPCPVEILSGDFHNKMYYLDMKQQLHFNVTFVPKAGTGAHPYVTVSNPHVLAFQAHIVEDGYTYNGNTRYSMKIRLLQQQFSNMARPEFQEDIYIGRLSTITVDIYNKGIFCIDMHPLTALIAVDCPPKKHIRIVKTTTACSKGLFKNVVLQNNFSYSVNHNVYDPTFHGRQHLSQEDLNVTYRYDLWGCPLLLYYDSPWLPLLELWDNDEFVEYVSADFVLFEINGMHNYDYLLTEVEANCVSQAQNWTTLLNYPEAEPHNAWSRYNYQSCKEPRGNESLPSASSIYQVLNKNEKNRILFQQYNGIYVFKVIVVDALYSYCELTTVFSVYVHGALPKSEINAGKTLVSFLVLIFGTILMVYYFPKLLKENARMKSIWT</sequence>
<evidence type="ECO:0000259" key="23">
    <source>
        <dbReference type="Pfam" id="PF23747"/>
    </source>
</evidence>
<keyword evidence="6" id="KW-0221">Differentiation</keyword>
<evidence type="ECO:0000256" key="6">
    <source>
        <dbReference type="ARBA" id="ARBA00022782"/>
    </source>
</evidence>
<dbReference type="InterPro" id="IPR055451">
    <property type="entry name" value="Ig-like_CATSPERD"/>
</dbReference>
<keyword evidence="8" id="KW-0744">Spermatogenesis</keyword>
<evidence type="ECO:0000256" key="1">
    <source>
        <dbReference type="ARBA" id="ARBA00010246"/>
    </source>
</evidence>
<keyword evidence="11 19" id="KW-0472">Membrane</keyword>
<keyword evidence="5 20" id="KW-0732">Signal</keyword>
<keyword evidence="7" id="KW-0282">Flagellum</keyword>
<dbReference type="InterPro" id="IPR053814">
    <property type="entry name" value="CATSPERD/E_C"/>
</dbReference>
<keyword evidence="24" id="KW-1185">Reference proteome</keyword>
<feature type="domain" description="CATSPERD beta-propeller" evidence="21">
    <location>
        <begin position="55"/>
        <end position="399"/>
    </location>
</feature>
<feature type="domain" description="CATSPERD/E C-terminal" evidence="22">
    <location>
        <begin position="568"/>
        <end position="785"/>
    </location>
</feature>
<evidence type="ECO:0000256" key="2">
    <source>
        <dbReference type="ARBA" id="ARBA00022473"/>
    </source>
</evidence>
<dbReference type="PANTHER" id="PTHR33722:SF1">
    <property type="entry name" value="CATION CHANNEL SPERM-ASSOCIATED AUXILIARY SUBUNIT DELTA"/>
    <property type="match status" value="1"/>
</dbReference>
<dbReference type="GeneID" id="110077650"/>
<evidence type="ECO:0000256" key="5">
    <source>
        <dbReference type="ARBA" id="ARBA00022729"/>
    </source>
</evidence>
<evidence type="ECO:0000256" key="12">
    <source>
        <dbReference type="ARBA" id="ARBA00023157"/>
    </source>
</evidence>
<evidence type="ECO:0000259" key="22">
    <source>
        <dbReference type="Pfam" id="PF22850"/>
    </source>
</evidence>
<evidence type="ECO:0000256" key="13">
    <source>
        <dbReference type="ARBA" id="ARBA00023180"/>
    </source>
</evidence>
<dbReference type="InParanoid" id="A0A6J0THU5"/>
<dbReference type="AlphaFoldDB" id="A0A6J0THU5"/>
<evidence type="ECO:0000256" key="11">
    <source>
        <dbReference type="ARBA" id="ARBA00023136"/>
    </source>
</evidence>
<evidence type="ECO:0000313" key="24">
    <source>
        <dbReference type="Proteomes" id="UP001652642"/>
    </source>
</evidence>
<dbReference type="KEGG" id="pvt:110077650"/>
<evidence type="ECO:0000256" key="3">
    <source>
        <dbReference type="ARBA" id="ARBA00022475"/>
    </source>
</evidence>
<dbReference type="GO" id="GO:0097228">
    <property type="term" value="C:sperm principal piece"/>
    <property type="evidence" value="ECO:0007669"/>
    <property type="project" value="TreeGrafter"/>
</dbReference>
<keyword evidence="13" id="KW-0325">Glycoprotein</keyword>
<gene>
    <name evidence="25" type="primary">LOC110077650</name>
</gene>
<dbReference type="Proteomes" id="UP001652642">
    <property type="component" value="Chromosome 4"/>
</dbReference>
<feature type="transmembrane region" description="Helical" evidence="19">
    <location>
        <begin position="761"/>
        <end position="779"/>
    </location>
</feature>
<proteinExistence type="inferred from homology"/>
<dbReference type="Pfam" id="PF15020">
    <property type="entry name" value="Beta-prop_CATSPERD"/>
    <property type="match status" value="1"/>
</dbReference>
<dbReference type="GO" id="GO:0036128">
    <property type="term" value="C:CatSper complex"/>
    <property type="evidence" value="ECO:0007669"/>
    <property type="project" value="InterPro"/>
</dbReference>
<evidence type="ECO:0000256" key="9">
    <source>
        <dbReference type="ARBA" id="ARBA00022989"/>
    </source>
</evidence>
<evidence type="ECO:0000256" key="19">
    <source>
        <dbReference type="SAM" id="Phobius"/>
    </source>
</evidence>
<dbReference type="Pfam" id="PF23747">
    <property type="entry name" value="Ig-like_CATSPERD"/>
    <property type="match status" value="1"/>
</dbReference>
<evidence type="ECO:0000256" key="18">
    <source>
        <dbReference type="ARBA" id="ARBA00046028"/>
    </source>
</evidence>
<protein>
    <recommendedName>
        <fullName evidence="16">Cation channel sperm-associated auxiliary subunit delta</fullName>
    </recommendedName>
    <alternativeName>
        <fullName evidence="17">Transmembrane protein 146</fullName>
    </alternativeName>
</protein>
<keyword evidence="3" id="KW-1003">Cell membrane</keyword>
<feature type="domain" description="CATSPERD Ig-like" evidence="23">
    <location>
        <begin position="419"/>
        <end position="538"/>
    </location>
</feature>
<evidence type="ECO:0000313" key="25">
    <source>
        <dbReference type="RefSeq" id="XP_020646615.2"/>
    </source>
</evidence>
<evidence type="ECO:0000256" key="20">
    <source>
        <dbReference type="SAM" id="SignalP"/>
    </source>
</evidence>
<keyword evidence="14" id="KW-0966">Cell projection</keyword>
<dbReference type="InterPro" id="IPR028751">
    <property type="entry name" value="CATSPERD/E"/>
</dbReference>
<comment type="function">
    <text evidence="18">Auxiliary component of the CatSper complex, a complex involved in sperm cell hyperactivation. Sperm cell hyperactivation is needed for sperm motility which is essential late in the preparation of sperm for fertilization. Required for CATSPER1 stability before intraflagellar transport and/or incorporation of the CatSper complex channel into the flagellar membrane.</text>
</comment>
<dbReference type="OrthoDB" id="8646292at2759"/>
<dbReference type="Pfam" id="PF22850">
    <property type="entry name" value="CATSPERD-E_C"/>
    <property type="match status" value="1"/>
</dbReference>
<evidence type="ECO:0000256" key="17">
    <source>
        <dbReference type="ARBA" id="ARBA00041424"/>
    </source>
</evidence>
<evidence type="ECO:0000256" key="7">
    <source>
        <dbReference type="ARBA" id="ARBA00022846"/>
    </source>
</evidence>
<evidence type="ECO:0000256" key="10">
    <source>
        <dbReference type="ARBA" id="ARBA00023069"/>
    </source>
</evidence>
<evidence type="ECO:0000256" key="15">
    <source>
        <dbReference type="ARBA" id="ARBA00037793"/>
    </source>
</evidence>
<dbReference type="GO" id="GO:0030317">
    <property type="term" value="P:flagellated sperm motility"/>
    <property type="evidence" value="ECO:0007669"/>
    <property type="project" value="TreeGrafter"/>
</dbReference>
<accession>A0A6J0THU5</accession>
<feature type="chain" id="PRO_5045074749" description="Cation channel sperm-associated auxiliary subunit delta" evidence="20">
    <location>
        <begin position="26"/>
        <end position="793"/>
    </location>
</feature>
<evidence type="ECO:0000256" key="14">
    <source>
        <dbReference type="ARBA" id="ARBA00023273"/>
    </source>
</evidence>
<evidence type="ECO:0000259" key="21">
    <source>
        <dbReference type="Pfam" id="PF15020"/>
    </source>
</evidence>
<evidence type="ECO:0000256" key="16">
    <source>
        <dbReference type="ARBA" id="ARBA00040129"/>
    </source>
</evidence>
<dbReference type="InterPro" id="IPR053813">
    <property type="entry name" value="CATSPERD_beta-prop"/>
</dbReference>
<keyword evidence="2" id="KW-0217">Developmental protein</keyword>
<keyword evidence="12" id="KW-1015">Disulfide bond</keyword>
<reference evidence="25" key="1">
    <citation type="submission" date="2025-08" db="UniProtKB">
        <authorList>
            <consortium name="RefSeq"/>
        </authorList>
    </citation>
    <scope>IDENTIFICATION</scope>
</reference>
<dbReference type="GO" id="GO:0048240">
    <property type="term" value="P:sperm capacitation"/>
    <property type="evidence" value="ECO:0007669"/>
    <property type="project" value="TreeGrafter"/>
</dbReference>
<organism evidence="24 25">
    <name type="scientific">Pogona vitticeps</name>
    <name type="common">central bearded dragon</name>
    <dbReference type="NCBI Taxonomy" id="103695"/>
    <lineage>
        <taxon>Eukaryota</taxon>
        <taxon>Metazoa</taxon>
        <taxon>Chordata</taxon>
        <taxon>Craniata</taxon>
        <taxon>Vertebrata</taxon>
        <taxon>Euteleostomi</taxon>
        <taxon>Lepidosauria</taxon>
        <taxon>Squamata</taxon>
        <taxon>Bifurcata</taxon>
        <taxon>Unidentata</taxon>
        <taxon>Episquamata</taxon>
        <taxon>Toxicofera</taxon>
        <taxon>Iguania</taxon>
        <taxon>Acrodonta</taxon>
        <taxon>Agamidae</taxon>
        <taxon>Amphibolurinae</taxon>
        <taxon>Pogona</taxon>
    </lineage>
</organism>
<name>A0A6J0THU5_9SAUR</name>
<comment type="subcellular location">
    <subcellularLocation>
        <location evidence="15">Cell projection</location>
        <location evidence="15">Cilium</location>
        <location evidence="15">Flagellum membrane</location>
        <topology evidence="15">Single-pass type I membrane protein</topology>
    </subcellularLocation>
</comment>
<keyword evidence="9 19" id="KW-1133">Transmembrane helix</keyword>
<dbReference type="PANTHER" id="PTHR33722">
    <property type="entry name" value="CATION CHANNEL SPERM-ASSOCIATED PROTEIN SUBUNIT DELTA-RELATED"/>
    <property type="match status" value="1"/>
</dbReference>